<gene>
    <name evidence="1" type="ORF">Amon02_000533700</name>
</gene>
<protein>
    <submittedName>
        <fullName evidence="1">Unnamed protein product</fullName>
    </submittedName>
</protein>
<keyword evidence="2" id="KW-1185">Reference proteome</keyword>
<accession>A0ACB5T6G2</accession>
<organism evidence="1 2">
    <name type="scientific">Ambrosiozyma monospora</name>
    <name type="common">Yeast</name>
    <name type="synonym">Endomycopsis monosporus</name>
    <dbReference type="NCBI Taxonomy" id="43982"/>
    <lineage>
        <taxon>Eukaryota</taxon>
        <taxon>Fungi</taxon>
        <taxon>Dikarya</taxon>
        <taxon>Ascomycota</taxon>
        <taxon>Saccharomycotina</taxon>
        <taxon>Pichiomycetes</taxon>
        <taxon>Pichiales</taxon>
        <taxon>Pichiaceae</taxon>
        <taxon>Ambrosiozyma</taxon>
    </lineage>
</organism>
<dbReference type="Proteomes" id="UP001165064">
    <property type="component" value="Unassembled WGS sequence"/>
</dbReference>
<evidence type="ECO:0000313" key="1">
    <source>
        <dbReference type="EMBL" id="GME82136.1"/>
    </source>
</evidence>
<comment type="caution">
    <text evidence="1">The sequence shown here is derived from an EMBL/GenBank/DDBJ whole genome shotgun (WGS) entry which is preliminary data.</text>
</comment>
<sequence length="215" mass="25025">MKQYFRYICQERPGIWNPIHHCDSVAQKFYATAGMMLERNQLNYYQHNQHHSELVLRHVLATSVNVARLNITASLKRSTREMVPKFSLCNDVKSTFNLFRFRKIEGVGVTSDTSSLCNQIFNHEQKQQTISTFASSSISLISYNFSVSLLSSNFLFFVSKIFHQIEITKKNRYSSNISVLSTSTLTSAKRVMQYLVQTKYDGFLYYKREIVQLLQ</sequence>
<reference evidence="1" key="1">
    <citation type="submission" date="2023-04" db="EMBL/GenBank/DDBJ databases">
        <title>Ambrosiozyma monospora NBRC 10751.</title>
        <authorList>
            <person name="Ichikawa N."/>
            <person name="Sato H."/>
            <person name="Tonouchi N."/>
        </authorList>
    </citation>
    <scope>NUCLEOTIDE SEQUENCE</scope>
    <source>
        <strain evidence="1">NBRC 10751</strain>
    </source>
</reference>
<dbReference type="EMBL" id="BSXS01003900">
    <property type="protein sequence ID" value="GME82136.1"/>
    <property type="molecule type" value="Genomic_DNA"/>
</dbReference>
<name>A0ACB5T6G2_AMBMO</name>
<proteinExistence type="predicted"/>
<evidence type="ECO:0000313" key="2">
    <source>
        <dbReference type="Proteomes" id="UP001165064"/>
    </source>
</evidence>